<dbReference type="CDD" id="cd00009">
    <property type="entry name" value="AAA"/>
    <property type="match status" value="1"/>
</dbReference>
<dbReference type="GO" id="GO:0006260">
    <property type="term" value="P:DNA replication"/>
    <property type="evidence" value="ECO:0007669"/>
    <property type="project" value="TreeGrafter"/>
</dbReference>
<organism evidence="2 3">
    <name type="scientific">Corynebacterium aurimucosum</name>
    <dbReference type="NCBI Taxonomy" id="169292"/>
    <lineage>
        <taxon>Bacteria</taxon>
        <taxon>Bacillati</taxon>
        <taxon>Actinomycetota</taxon>
        <taxon>Actinomycetes</taxon>
        <taxon>Mycobacteriales</taxon>
        <taxon>Corynebacteriaceae</taxon>
        <taxon>Corynebacterium</taxon>
    </lineage>
</organism>
<evidence type="ECO:0000259" key="1">
    <source>
        <dbReference type="Pfam" id="PF01695"/>
    </source>
</evidence>
<dbReference type="PANTHER" id="PTHR30050:SF4">
    <property type="entry name" value="ATP-BINDING PROTEIN RV3427C IN INSERTION SEQUENCE-RELATED"/>
    <property type="match status" value="1"/>
</dbReference>
<dbReference type="GO" id="GO:0005524">
    <property type="term" value="F:ATP binding"/>
    <property type="evidence" value="ECO:0007669"/>
    <property type="project" value="UniProtKB-KW"/>
</dbReference>
<dbReference type="InterPro" id="IPR027417">
    <property type="entry name" value="P-loop_NTPase"/>
</dbReference>
<evidence type="ECO:0000313" key="3">
    <source>
        <dbReference type="Proteomes" id="UP000320531"/>
    </source>
</evidence>
<dbReference type="SUPFAM" id="SSF52540">
    <property type="entry name" value="P-loop containing nucleoside triphosphate hydrolases"/>
    <property type="match status" value="1"/>
</dbReference>
<dbReference type="InterPro" id="IPR028350">
    <property type="entry name" value="DNAC/IstB-like"/>
</dbReference>
<keyword evidence="2" id="KW-0547">Nucleotide-binding</keyword>
<comment type="caution">
    <text evidence="2">The sequence shown here is derived from an EMBL/GenBank/DDBJ whole genome shotgun (WGS) entry which is preliminary data.</text>
</comment>
<dbReference type="Gene3D" id="3.40.50.300">
    <property type="entry name" value="P-loop containing nucleotide triphosphate hydrolases"/>
    <property type="match status" value="1"/>
</dbReference>
<sequence length="252" mass="28332">MSSIDDEIVRAKMRKLRVSTFADVFYEVVNDEAYADALPEDIFLAAVEEAYTQRQQRNIAKAITQAKFRYPDASLAEITQAEQRGINMRQLKRIAATNWRENPTNIHILAPTGTGKTYIACAIGIAACKAGYSVAYYRLDQLVDMLAVFSPTDQNYLDKMRKLINVDVLIIDDFMTISINQRGQEDLTKIIFDRDGRLPTLISSQSAAAYWVETLPDRVGADSLVSRLNNGHRIQIGDFDMRKATAPTTPDD</sequence>
<proteinExistence type="predicted"/>
<keyword evidence="2" id="KW-0067">ATP-binding</keyword>
<dbReference type="PANTHER" id="PTHR30050">
    <property type="entry name" value="CHROMOSOMAL REPLICATION INITIATOR PROTEIN DNAA"/>
    <property type="match status" value="1"/>
</dbReference>
<feature type="domain" description="IstB-like ATP-binding" evidence="1">
    <location>
        <begin position="12"/>
        <end position="244"/>
    </location>
</feature>
<dbReference type="Proteomes" id="UP000320531">
    <property type="component" value="Unassembled WGS sequence"/>
</dbReference>
<dbReference type="InterPro" id="IPR002611">
    <property type="entry name" value="IstB_ATP-bd"/>
</dbReference>
<gene>
    <name evidence="2" type="ORF">FQK23_03915</name>
</gene>
<dbReference type="AlphaFoldDB" id="A0A558GJM2"/>
<reference evidence="2 3" key="1">
    <citation type="submission" date="2019-07" db="EMBL/GenBank/DDBJ databases">
        <title>Draft genome of C. aurimucosum strain 14-2523.</title>
        <authorList>
            <person name="Pacheco L.G.C."/>
            <person name="Aguiar E.R.G.R."/>
            <person name="Navas J."/>
            <person name="Santos C.S."/>
            <person name="Rocha D.J.P.G."/>
        </authorList>
    </citation>
    <scope>NUCLEOTIDE SEQUENCE [LARGE SCALE GENOMIC DNA]</scope>
    <source>
        <strain evidence="2 3">14-2523</strain>
    </source>
</reference>
<dbReference type="PIRSF" id="PIRSF003073">
    <property type="entry name" value="DNAC_TnpB_IstB"/>
    <property type="match status" value="1"/>
</dbReference>
<protein>
    <submittedName>
        <fullName evidence="2">ATP-binding protein</fullName>
    </submittedName>
</protein>
<accession>A0A558GJM2</accession>
<dbReference type="Pfam" id="PF01695">
    <property type="entry name" value="IstB_IS21"/>
    <property type="match status" value="1"/>
</dbReference>
<dbReference type="EMBL" id="VMTY01000009">
    <property type="protein sequence ID" value="TVU57064.1"/>
    <property type="molecule type" value="Genomic_DNA"/>
</dbReference>
<evidence type="ECO:0000313" key="2">
    <source>
        <dbReference type="EMBL" id="TVU57064.1"/>
    </source>
</evidence>
<name>A0A558GJM2_9CORY</name>